<dbReference type="AlphaFoldDB" id="X1EIW2"/>
<comment type="caution">
    <text evidence="1">The sequence shown here is derived from an EMBL/GenBank/DDBJ whole genome shotgun (WGS) entry which is preliminary data.</text>
</comment>
<organism evidence="1">
    <name type="scientific">marine sediment metagenome</name>
    <dbReference type="NCBI Taxonomy" id="412755"/>
    <lineage>
        <taxon>unclassified sequences</taxon>
        <taxon>metagenomes</taxon>
        <taxon>ecological metagenomes</taxon>
    </lineage>
</organism>
<proteinExistence type="predicted"/>
<evidence type="ECO:0000313" key="1">
    <source>
        <dbReference type="EMBL" id="GAH17054.1"/>
    </source>
</evidence>
<dbReference type="EMBL" id="BART01034398">
    <property type="protein sequence ID" value="GAH17054.1"/>
    <property type="molecule type" value="Genomic_DNA"/>
</dbReference>
<gene>
    <name evidence="1" type="ORF">S01H4_58801</name>
</gene>
<reference evidence="1" key="1">
    <citation type="journal article" date="2014" name="Front. Microbiol.">
        <title>High frequency of phylogenetically diverse reductive dehalogenase-homologous genes in deep subseafloor sedimentary metagenomes.</title>
        <authorList>
            <person name="Kawai M."/>
            <person name="Futagami T."/>
            <person name="Toyoda A."/>
            <person name="Takaki Y."/>
            <person name="Nishi S."/>
            <person name="Hori S."/>
            <person name="Arai W."/>
            <person name="Tsubouchi T."/>
            <person name="Morono Y."/>
            <person name="Uchiyama I."/>
            <person name="Ito T."/>
            <person name="Fujiyama A."/>
            <person name="Inagaki F."/>
            <person name="Takami H."/>
        </authorList>
    </citation>
    <scope>NUCLEOTIDE SEQUENCE</scope>
    <source>
        <strain evidence="1">Expedition CK06-06</strain>
    </source>
</reference>
<accession>X1EIW2</accession>
<name>X1EIW2_9ZZZZ</name>
<sequence length="35" mass="4021">DDRKIMYGAKGRPTYTVPENGKTGTYMRLIDGMRK</sequence>
<feature type="non-terminal residue" evidence="1">
    <location>
        <position position="1"/>
    </location>
</feature>
<protein>
    <submittedName>
        <fullName evidence="1">Uncharacterized protein</fullName>
    </submittedName>
</protein>